<protein>
    <submittedName>
        <fullName evidence="1">Uncharacterized protein</fullName>
    </submittedName>
</protein>
<organism evidence="1">
    <name type="scientific">viral metagenome</name>
    <dbReference type="NCBI Taxonomy" id="1070528"/>
    <lineage>
        <taxon>unclassified sequences</taxon>
        <taxon>metagenomes</taxon>
        <taxon>organismal metagenomes</taxon>
    </lineage>
</organism>
<reference evidence="1" key="1">
    <citation type="journal article" date="2020" name="Nature">
        <title>Giant virus diversity and host interactions through global metagenomics.</title>
        <authorList>
            <person name="Schulz F."/>
            <person name="Roux S."/>
            <person name="Paez-Espino D."/>
            <person name="Jungbluth S."/>
            <person name="Walsh D.A."/>
            <person name="Denef V.J."/>
            <person name="McMahon K.D."/>
            <person name="Konstantinidis K.T."/>
            <person name="Eloe-Fadrosh E.A."/>
            <person name="Kyrpides N.C."/>
            <person name="Woyke T."/>
        </authorList>
    </citation>
    <scope>NUCLEOTIDE SEQUENCE</scope>
    <source>
        <strain evidence="1">GVMAG-M-3300001348-25</strain>
    </source>
</reference>
<proteinExistence type="predicted"/>
<evidence type="ECO:0000313" key="1">
    <source>
        <dbReference type="EMBL" id="QHT28018.1"/>
    </source>
</evidence>
<dbReference type="EMBL" id="MN738851">
    <property type="protein sequence ID" value="QHT28018.1"/>
    <property type="molecule type" value="Genomic_DNA"/>
</dbReference>
<accession>A0A6C0EGG8</accession>
<dbReference type="AlphaFoldDB" id="A0A6C0EGG8"/>
<name>A0A6C0EGG8_9ZZZZ</name>
<sequence length="1036" mass="112065">MGIEELNFSSAVLQGTAFSALADLVTDLAGQTDVSTNSIGLTYTEMQNLVKSFGFQTMTNLGRQGKVDASSSFFWTLPLSEVQKLNAPVVIGTDIVTSVMAGKDTNLPSGERHFYTGLAFGYNDISTNKVTGGIILNDQGAAVSSLNADKFPQGKNLDAIDWFDLSAVVKAKNIRFDSRSAVTDISAVQHLFYDISGDTSITGVDPADVARSGHRLNGANASKVDYANAVTMADDFDERDRDYLNFLNLFVPTPNFKDVSDCGVASVAPYLEAGLFKSNVGYGLNKEYLTTATKMRAIIRNNVRGSNSDLGANLVPEFQIMKDYGFPKNKVYEAYAKELAFGVANNTGVEFGNAQASYSTTLQDSPEDIQAQFATVYGTSGVLADQLTDFETDDAFNDTDGITLANVKAATDVKSWVGYINKVKAFIASDQDYHWSETGIAFPINKVGSEREEWEDFQEVLTADPRLAHLPNLTLTSAQDERLRILLETISNADASFGSPAGTKLVDLSFSSWAGNDMTLGIHNDLSNGATYIKNGKFYEAATGNVHTTNSIWAAAVKHGWSDATEVYGNLKGSGIFMMDNVYNLRSRIRALDSLRTRTGPLTDTIRKALNDDTAANRALLVANKTSIALDRERFAYEYFTPGHFQDAFFDMTNLQHTANVALRYFDLDTSSAIVDDVSKNVTNLNGVISYSLPLRSMDVSSVDNAAPTANSTAYSAAEQNQRIGWVYNELVRKSFVNTKAAIAEITSWSPVPPQLFVDVSDVTGFKLEADRVLAATNAGDYNYDTAQATAENRALPGAMVHVMANYFAKSPSAIAGDGNAELIALLDLHPSETLRAFNKMNQNIETSSNSSLFSLRSELAANTDLASSSDSDTMISRVLQALVHYGKPASHFTAIGASAKLAINAYETEVLTWGTATSNDLVVFGEASDAFAAVQHVEYWVPYLSQYTPAEIAEEVANDDDIQNISDQATCLRLGLLLAATRNTLASSRPQDAGARIAGLNAFHNAGVPRTLVNIAYTLKGVNTFANLLGSNYDQ</sequence>